<dbReference type="Gene3D" id="2.50.20.20">
    <property type="match status" value="1"/>
</dbReference>
<feature type="signal peptide" evidence="1">
    <location>
        <begin position="1"/>
        <end position="20"/>
    </location>
</feature>
<sequence length="236" mass="23604">MRVRALALALAGAAALTLTACGDDSADDGSFTPLSSSPTAGVQSGPELITAAADALAQAGSVRLQGTVPVGEGTTDVDLQLIGEDAAGSLTVAGATVQVVVVGGDAYVQADAAFWAAQELPPAAVAQLEGVWVLAPAEGGAALGVLTLARVVTEFRRPAEGADGAEVTTGNLEGQPVWEVRSADGAVMRIASEGTPYPLELERTGLQAGIMRLSEFGVVPPIQAPAEFLDLSSLAG</sequence>
<keyword evidence="1" id="KW-0732">Signal</keyword>
<evidence type="ECO:0008006" key="4">
    <source>
        <dbReference type="Google" id="ProtNLM"/>
    </source>
</evidence>
<dbReference type="STRING" id="673521.SAMN05660991_02720"/>
<dbReference type="OrthoDB" id="4312411at2"/>
<gene>
    <name evidence="2" type="ORF">SAMN05660991_02720</name>
</gene>
<dbReference type="Proteomes" id="UP000198960">
    <property type="component" value="Unassembled WGS sequence"/>
</dbReference>
<protein>
    <recommendedName>
        <fullName evidence="4">Lipoprotein LprG</fullName>
    </recommendedName>
</protein>
<keyword evidence="3" id="KW-1185">Reference proteome</keyword>
<evidence type="ECO:0000313" key="2">
    <source>
        <dbReference type="EMBL" id="SEP00063.1"/>
    </source>
</evidence>
<organism evidence="2 3">
    <name type="scientific">Trujillonella endophytica</name>
    <dbReference type="NCBI Taxonomy" id="673521"/>
    <lineage>
        <taxon>Bacteria</taxon>
        <taxon>Bacillati</taxon>
        <taxon>Actinomycetota</taxon>
        <taxon>Actinomycetes</taxon>
        <taxon>Geodermatophilales</taxon>
        <taxon>Geodermatophilaceae</taxon>
        <taxon>Trujillonella</taxon>
    </lineage>
</organism>
<evidence type="ECO:0000313" key="3">
    <source>
        <dbReference type="Proteomes" id="UP000198960"/>
    </source>
</evidence>
<dbReference type="AlphaFoldDB" id="A0A1H8UB31"/>
<dbReference type="PROSITE" id="PS51257">
    <property type="entry name" value="PROKAR_LIPOPROTEIN"/>
    <property type="match status" value="1"/>
</dbReference>
<proteinExistence type="predicted"/>
<dbReference type="EMBL" id="FOEE01000008">
    <property type="protein sequence ID" value="SEP00063.1"/>
    <property type="molecule type" value="Genomic_DNA"/>
</dbReference>
<name>A0A1H8UB31_9ACTN</name>
<evidence type="ECO:0000256" key="1">
    <source>
        <dbReference type="SAM" id="SignalP"/>
    </source>
</evidence>
<dbReference type="RefSeq" id="WP_091944114.1">
    <property type="nucleotide sequence ID" value="NZ_FOEE01000008.1"/>
</dbReference>
<feature type="chain" id="PRO_5038947309" description="Lipoprotein LprG" evidence="1">
    <location>
        <begin position="21"/>
        <end position="236"/>
    </location>
</feature>
<reference evidence="3" key="1">
    <citation type="submission" date="2016-10" db="EMBL/GenBank/DDBJ databases">
        <authorList>
            <person name="Varghese N."/>
            <person name="Submissions S."/>
        </authorList>
    </citation>
    <scope>NUCLEOTIDE SEQUENCE [LARGE SCALE GENOMIC DNA]</scope>
    <source>
        <strain evidence="3">DSM 45413</strain>
    </source>
</reference>
<accession>A0A1H8UB31</accession>